<dbReference type="InterPro" id="IPR001878">
    <property type="entry name" value="Znf_CCHC"/>
</dbReference>
<keyword evidence="1" id="KW-0479">Metal-binding</keyword>
<dbReference type="InterPro" id="IPR053134">
    <property type="entry name" value="RNA-dir_DNA_polymerase"/>
</dbReference>
<dbReference type="InterPro" id="IPR043502">
    <property type="entry name" value="DNA/RNA_pol_sf"/>
</dbReference>
<dbReference type="PANTHER" id="PTHR24559:SF444">
    <property type="entry name" value="REVERSE TRANSCRIPTASE DOMAIN-CONTAINING PROTEIN"/>
    <property type="match status" value="1"/>
</dbReference>
<organism evidence="3">
    <name type="scientific">Tanacetum cinerariifolium</name>
    <name type="common">Dalmatian daisy</name>
    <name type="synonym">Chrysanthemum cinerariifolium</name>
    <dbReference type="NCBI Taxonomy" id="118510"/>
    <lineage>
        <taxon>Eukaryota</taxon>
        <taxon>Viridiplantae</taxon>
        <taxon>Streptophyta</taxon>
        <taxon>Embryophyta</taxon>
        <taxon>Tracheophyta</taxon>
        <taxon>Spermatophyta</taxon>
        <taxon>Magnoliopsida</taxon>
        <taxon>eudicotyledons</taxon>
        <taxon>Gunneridae</taxon>
        <taxon>Pentapetalae</taxon>
        <taxon>asterids</taxon>
        <taxon>campanulids</taxon>
        <taxon>Asterales</taxon>
        <taxon>Asteraceae</taxon>
        <taxon>Asteroideae</taxon>
        <taxon>Anthemideae</taxon>
        <taxon>Anthemidinae</taxon>
        <taxon>Tanacetum</taxon>
    </lineage>
</organism>
<dbReference type="PANTHER" id="PTHR24559">
    <property type="entry name" value="TRANSPOSON TY3-I GAG-POL POLYPROTEIN"/>
    <property type="match status" value="1"/>
</dbReference>
<dbReference type="EMBL" id="BKCJ010009252">
    <property type="protein sequence ID" value="GEU86110.1"/>
    <property type="molecule type" value="Genomic_DNA"/>
</dbReference>
<gene>
    <name evidence="3" type="ORF">Tci_058088</name>
</gene>
<dbReference type="PROSITE" id="PS50158">
    <property type="entry name" value="ZF_CCHC"/>
    <property type="match status" value="1"/>
</dbReference>
<dbReference type="Pfam" id="PF08284">
    <property type="entry name" value="RVP_2"/>
    <property type="match status" value="1"/>
</dbReference>
<dbReference type="Gene3D" id="4.10.60.10">
    <property type="entry name" value="Zinc finger, CCHC-type"/>
    <property type="match status" value="1"/>
</dbReference>
<evidence type="ECO:0000313" key="3">
    <source>
        <dbReference type="EMBL" id="GEU86110.1"/>
    </source>
</evidence>
<dbReference type="SUPFAM" id="SSF57756">
    <property type="entry name" value="Retrovirus zinc finger-like domains"/>
    <property type="match status" value="1"/>
</dbReference>
<accession>A0A6L2NJ79</accession>
<dbReference type="AlphaFoldDB" id="A0A6L2NJ79"/>
<feature type="domain" description="CCHC-type" evidence="2">
    <location>
        <begin position="36"/>
        <end position="50"/>
    </location>
</feature>
<name>A0A6L2NJ79_TANCI</name>
<keyword evidence="1" id="KW-0863">Zinc-finger</keyword>
<dbReference type="GO" id="GO:0003676">
    <property type="term" value="F:nucleic acid binding"/>
    <property type="evidence" value="ECO:0007669"/>
    <property type="project" value="InterPro"/>
</dbReference>
<evidence type="ECO:0000256" key="1">
    <source>
        <dbReference type="PROSITE-ProRule" id="PRU00047"/>
    </source>
</evidence>
<keyword evidence="1" id="KW-0862">Zinc</keyword>
<proteinExistence type="predicted"/>
<sequence>MERAYTARNNKRKGYVGSLPYCNKCKLHYEGPYTIRCGNCRRVGHMTRDCTGVVATNTSRVPVRNQSGVVCYECVRPGDYRKDCPKLRNQNRGNTTRNKTSSNEATTKAYAIGGGGANPDSNVVTGLLGHLFAIDLIPIELGSFDVIISMDWLAKYHTMIVCDIKIVFILYGDEILIIRGDDCDGGSKSKLNIISYTKTQKYIQKGCQVYLAQVTSKKAEEKSKKKRLEDVQTVREFLEFFPEDLPRLPHAQQVEFQIDLVPGASPVARAPYQLAPAEMVHEEDIPKTAFRTRYSHYEFQVMPFGLTNATRKELNIRQRWWLELLSNYGCKIEYHPGKANVVADALSRKERIKPLRAEVGDSQLTSPEIIHETTKKIVQIKSRIQATYDHQKSYADKCMSDETLAIPLDEIQVDDKLNFIEEPIKIMDREVKCLKQSRIPIVKVHWNSRRGREFTWEHEEQMQKK</sequence>
<dbReference type="InterPro" id="IPR036875">
    <property type="entry name" value="Znf_CCHC_sf"/>
</dbReference>
<dbReference type="SMART" id="SM00343">
    <property type="entry name" value="ZnF_C2HC"/>
    <property type="match status" value="2"/>
</dbReference>
<evidence type="ECO:0000259" key="2">
    <source>
        <dbReference type="PROSITE" id="PS50158"/>
    </source>
</evidence>
<reference evidence="3" key="1">
    <citation type="journal article" date="2019" name="Sci. Rep.">
        <title>Draft genome of Tanacetum cinerariifolium, the natural source of mosquito coil.</title>
        <authorList>
            <person name="Yamashiro T."/>
            <person name="Shiraishi A."/>
            <person name="Satake H."/>
            <person name="Nakayama K."/>
        </authorList>
    </citation>
    <scope>NUCLEOTIDE SEQUENCE</scope>
</reference>
<dbReference type="Gene3D" id="3.10.10.10">
    <property type="entry name" value="HIV Type 1 Reverse Transcriptase, subunit A, domain 1"/>
    <property type="match status" value="1"/>
</dbReference>
<protein>
    <recommendedName>
        <fullName evidence="2">CCHC-type domain-containing protein</fullName>
    </recommendedName>
</protein>
<dbReference type="SUPFAM" id="SSF56672">
    <property type="entry name" value="DNA/RNA polymerases"/>
    <property type="match status" value="1"/>
</dbReference>
<comment type="caution">
    <text evidence="3">The sequence shown here is derived from an EMBL/GenBank/DDBJ whole genome shotgun (WGS) entry which is preliminary data.</text>
</comment>
<dbReference type="GO" id="GO:0008270">
    <property type="term" value="F:zinc ion binding"/>
    <property type="evidence" value="ECO:0007669"/>
    <property type="project" value="UniProtKB-KW"/>
</dbReference>